<evidence type="ECO:0000256" key="2">
    <source>
        <dbReference type="ARBA" id="ARBA00006236"/>
    </source>
</evidence>
<gene>
    <name evidence="10" type="ORF">GH811_13575</name>
</gene>
<dbReference type="PANTHER" id="PTHR23502:SF132">
    <property type="entry name" value="POLYAMINE TRANSPORTER 2-RELATED"/>
    <property type="match status" value="1"/>
</dbReference>
<dbReference type="NCBIfam" id="TIGR00710">
    <property type="entry name" value="efflux_Bcr_CflA"/>
    <property type="match status" value="1"/>
</dbReference>
<keyword evidence="4 8" id="KW-1003">Cell membrane</keyword>
<keyword evidence="5 8" id="KW-0812">Transmembrane</keyword>
<feature type="transmembrane region" description="Helical" evidence="8">
    <location>
        <begin position="263"/>
        <end position="282"/>
    </location>
</feature>
<evidence type="ECO:0000313" key="10">
    <source>
        <dbReference type="EMBL" id="MBC3900646.1"/>
    </source>
</evidence>
<organism evidence="10 11">
    <name type="scientific">Acetobacterium malicum</name>
    <dbReference type="NCBI Taxonomy" id="52692"/>
    <lineage>
        <taxon>Bacteria</taxon>
        <taxon>Bacillati</taxon>
        <taxon>Bacillota</taxon>
        <taxon>Clostridia</taxon>
        <taxon>Eubacteriales</taxon>
        <taxon>Eubacteriaceae</taxon>
        <taxon>Acetobacterium</taxon>
    </lineage>
</organism>
<dbReference type="Proteomes" id="UP000622405">
    <property type="component" value="Unassembled WGS sequence"/>
</dbReference>
<dbReference type="SUPFAM" id="SSF103473">
    <property type="entry name" value="MFS general substrate transporter"/>
    <property type="match status" value="1"/>
</dbReference>
<sequence length="413" mass="44477">MREAMKKQTTTSNKSSSGQKYLGDRGLLIFLVFLSAFAPLSTDLYLPALPTMTTYFNVPEYLTNLTLILFFIFFSAGILIWGPLSDKYGRRPILLVGITGYAIASLLCAVSGSIYQLIFFRVLQAIGGGSASAVATAIVKDVYHERKREKTLALVQSMVIIVPAVAPVIGALLLTFTSWRGVFIIQGILGVIILLGSIIFQETIAHRGSGNILHTLGRLGVVLKNPGFTSLLIIFSLSSISGLAFISSSSYIYQNDFGTSSQIYSYFFAFNALAMLLGPLIYIKLSNHFKRFSIINLCFGITILSGLAIVLLGQSNPFIFALALFPATLAGSCSRPPSAYLMLDQQAEDAGSASSLMGSFATIMGSFGMIIISFNMDHLIPVIGGLNIILGLLSGGLWLAVTKTPLLSKIREA</sequence>
<feature type="transmembrane region" description="Helical" evidence="8">
    <location>
        <begin position="355"/>
        <end position="374"/>
    </location>
</feature>
<feature type="domain" description="Major facilitator superfamily (MFS) profile" evidence="9">
    <location>
        <begin position="27"/>
        <end position="403"/>
    </location>
</feature>
<feature type="transmembrane region" description="Helical" evidence="8">
    <location>
        <begin position="228"/>
        <end position="251"/>
    </location>
</feature>
<comment type="similarity">
    <text evidence="2 8">Belongs to the major facilitator superfamily. Bcr/CmlA family.</text>
</comment>
<evidence type="ECO:0000259" key="9">
    <source>
        <dbReference type="PROSITE" id="PS50850"/>
    </source>
</evidence>
<dbReference type="PROSITE" id="PS50850">
    <property type="entry name" value="MFS"/>
    <property type="match status" value="1"/>
</dbReference>
<proteinExistence type="inferred from homology"/>
<dbReference type="Pfam" id="PF07690">
    <property type="entry name" value="MFS_1"/>
    <property type="match status" value="1"/>
</dbReference>
<reference evidence="10 11" key="1">
    <citation type="journal article" date="2020" name="mSystems">
        <title>Defining Genomic and Predicted Metabolic Features of the Acetobacterium Genus.</title>
        <authorList>
            <person name="Ross D.E."/>
            <person name="Marshall C.W."/>
            <person name="Gulliver D."/>
            <person name="May H.D."/>
            <person name="Norman R.S."/>
        </authorList>
    </citation>
    <scope>NUCLEOTIDE SEQUENCE [LARGE SCALE GENOMIC DNA]</scope>
    <source>
        <strain evidence="10 11">DSM 4132</strain>
    </source>
</reference>
<dbReference type="Gene3D" id="1.20.1720.10">
    <property type="entry name" value="Multidrug resistance protein D"/>
    <property type="match status" value="1"/>
</dbReference>
<comment type="caution">
    <text evidence="10">The sequence shown here is derived from an EMBL/GenBank/DDBJ whole genome shotgun (WGS) entry which is preliminary data.</text>
</comment>
<feature type="transmembrane region" description="Helical" evidence="8">
    <location>
        <begin position="294"/>
        <end position="312"/>
    </location>
</feature>
<feature type="transmembrane region" description="Helical" evidence="8">
    <location>
        <begin position="380"/>
        <end position="401"/>
    </location>
</feature>
<accession>A0ABR6YZT2</accession>
<dbReference type="InterPro" id="IPR020846">
    <property type="entry name" value="MFS_dom"/>
</dbReference>
<keyword evidence="3 8" id="KW-0813">Transport</keyword>
<feature type="transmembrane region" description="Helical" evidence="8">
    <location>
        <begin position="61"/>
        <end position="81"/>
    </location>
</feature>
<evidence type="ECO:0000256" key="6">
    <source>
        <dbReference type="ARBA" id="ARBA00022989"/>
    </source>
</evidence>
<feature type="transmembrane region" description="Helical" evidence="8">
    <location>
        <begin position="151"/>
        <end position="176"/>
    </location>
</feature>
<keyword evidence="11" id="KW-1185">Reference proteome</keyword>
<feature type="transmembrane region" description="Helical" evidence="8">
    <location>
        <begin position="182"/>
        <end position="200"/>
    </location>
</feature>
<dbReference type="InterPro" id="IPR004812">
    <property type="entry name" value="Efflux_drug-R_Bcr/CmlA"/>
</dbReference>
<name>A0ABR6YZT2_9FIRM</name>
<evidence type="ECO:0000256" key="3">
    <source>
        <dbReference type="ARBA" id="ARBA00022448"/>
    </source>
</evidence>
<evidence type="ECO:0000256" key="5">
    <source>
        <dbReference type="ARBA" id="ARBA00022692"/>
    </source>
</evidence>
<dbReference type="PANTHER" id="PTHR23502">
    <property type="entry name" value="MAJOR FACILITATOR SUPERFAMILY"/>
    <property type="match status" value="1"/>
</dbReference>
<evidence type="ECO:0000256" key="8">
    <source>
        <dbReference type="RuleBase" id="RU365088"/>
    </source>
</evidence>
<dbReference type="CDD" id="cd17320">
    <property type="entry name" value="MFS_MdfA_MDR_like"/>
    <property type="match status" value="1"/>
</dbReference>
<comment type="caution">
    <text evidence="8">Lacks conserved residue(s) required for the propagation of feature annotation.</text>
</comment>
<feature type="transmembrane region" description="Helical" evidence="8">
    <location>
        <begin position="21"/>
        <end position="41"/>
    </location>
</feature>
<feature type="transmembrane region" description="Helical" evidence="8">
    <location>
        <begin position="118"/>
        <end position="139"/>
    </location>
</feature>
<dbReference type="EMBL" id="WJBE01000014">
    <property type="protein sequence ID" value="MBC3900646.1"/>
    <property type="molecule type" value="Genomic_DNA"/>
</dbReference>
<feature type="transmembrane region" description="Helical" evidence="8">
    <location>
        <begin position="93"/>
        <end position="112"/>
    </location>
</feature>
<keyword evidence="7 8" id="KW-0472">Membrane</keyword>
<evidence type="ECO:0000256" key="4">
    <source>
        <dbReference type="ARBA" id="ARBA00022475"/>
    </source>
</evidence>
<comment type="subcellular location">
    <subcellularLocation>
        <location evidence="1 8">Cell membrane</location>
        <topology evidence="1 8">Multi-pass membrane protein</topology>
    </subcellularLocation>
</comment>
<evidence type="ECO:0000256" key="1">
    <source>
        <dbReference type="ARBA" id="ARBA00004651"/>
    </source>
</evidence>
<keyword evidence="6 8" id="KW-1133">Transmembrane helix</keyword>
<protein>
    <recommendedName>
        <fullName evidence="8">Bcr/CflA family efflux transporter</fullName>
    </recommendedName>
</protein>
<dbReference type="InterPro" id="IPR036259">
    <property type="entry name" value="MFS_trans_sf"/>
</dbReference>
<dbReference type="InterPro" id="IPR011701">
    <property type="entry name" value="MFS"/>
</dbReference>
<evidence type="ECO:0000256" key="7">
    <source>
        <dbReference type="ARBA" id="ARBA00023136"/>
    </source>
</evidence>
<evidence type="ECO:0000313" key="11">
    <source>
        <dbReference type="Proteomes" id="UP000622405"/>
    </source>
</evidence>